<protein>
    <submittedName>
        <fullName evidence="2">HDIG domain-containing protein</fullName>
    </submittedName>
</protein>
<dbReference type="Proteomes" id="UP000295198">
    <property type="component" value="Unassembled WGS sequence"/>
</dbReference>
<comment type="caution">
    <text evidence="2">The sequence shown here is derived from an EMBL/GenBank/DDBJ whole genome shotgun (WGS) entry which is preliminary data.</text>
</comment>
<organism evidence="2 3">
    <name type="scientific">Nocardioides guangzhouensis</name>
    <dbReference type="NCBI Taxonomy" id="2497878"/>
    <lineage>
        <taxon>Bacteria</taxon>
        <taxon>Bacillati</taxon>
        <taxon>Actinomycetota</taxon>
        <taxon>Actinomycetes</taxon>
        <taxon>Propionibacteriales</taxon>
        <taxon>Nocardioidaceae</taxon>
        <taxon>Nocardioides</taxon>
    </lineage>
</organism>
<dbReference type="SUPFAM" id="SSF109604">
    <property type="entry name" value="HD-domain/PDEase-like"/>
    <property type="match status" value="1"/>
</dbReference>
<evidence type="ECO:0000313" key="3">
    <source>
        <dbReference type="Proteomes" id="UP000295198"/>
    </source>
</evidence>
<name>A0A4Q4ZMC9_9ACTN</name>
<dbReference type="InterPro" id="IPR006674">
    <property type="entry name" value="HD_domain"/>
</dbReference>
<keyword evidence="3" id="KW-1185">Reference proteome</keyword>
<reference evidence="2 3" key="1">
    <citation type="submission" date="2019-01" db="EMBL/GenBank/DDBJ databases">
        <title>Nocardioides guangzhouensis sp. nov., an actinobacterium isolated from soil.</title>
        <authorList>
            <person name="Fu Y."/>
            <person name="Cai Y."/>
            <person name="Lin Z."/>
            <person name="Chen P."/>
        </authorList>
    </citation>
    <scope>NUCLEOTIDE SEQUENCE [LARGE SCALE GENOMIC DNA]</scope>
    <source>
        <strain evidence="2 3">130</strain>
    </source>
</reference>
<dbReference type="OrthoDB" id="2989229at2"/>
<dbReference type="InterPro" id="IPR006675">
    <property type="entry name" value="HDIG_dom"/>
</dbReference>
<gene>
    <name evidence="2" type="ORF">EKO23_01930</name>
</gene>
<dbReference type="Pfam" id="PF01966">
    <property type="entry name" value="HD"/>
    <property type="match status" value="1"/>
</dbReference>
<feature type="domain" description="HD" evidence="1">
    <location>
        <begin position="14"/>
        <end position="89"/>
    </location>
</feature>
<sequence>MARECLAALPQRRAHVAAVADRALDVAGPLGLEGDLLEAAAWLHDIGYSPPIAVTGFHPLDGARYLRAAGADKRVVNLVAHHSHAVVEAEERGLAKNLLVEFPYDDTLPHDALCYCDMTTGPDGQRMTVQDRLVEIRERYGPDDVVSRFITKAEPVIVETVERIAGRLDASVAQSK</sequence>
<accession>A0A4Q4ZMC9</accession>
<evidence type="ECO:0000259" key="1">
    <source>
        <dbReference type="Pfam" id="PF01966"/>
    </source>
</evidence>
<evidence type="ECO:0000313" key="2">
    <source>
        <dbReference type="EMBL" id="RYP88771.1"/>
    </source>
</evidence>
<proteinExistence type="predicted"/>
<dbReference type="Gene3D" id="1.10.3210.10">
    <property type="entry name" value="Hypothetical protein af1432"/>
    <property type="match status" value="1"/>
</dbReference>
<dbReference type="EMBL" id="SDKM01000002">
    <property type="protein sequence ID" value="RYP88771.1"/>
    <property type="molecule type" value="Genomic_DNA"/>
</dbReference>
<dbReference type="NCBIfam" id="TIGR00277">
    <property type="entry name" value="HDIG"/>
    <property type="match status" value="1"/>
</dbReference>
<dbReference type="AlphaFoldDB" id="A0A4Q4ZMC9"/>